<dbReference type="EMBL" id="FOXO01000011">
    <property type="protein sequence ID" value="SFP89741.1"/>
    <property type="molecule type" value="Genomic_DNA"/>
</dbReference>
<reference evidence="3" key="1">
    <citation type="submission" date="2016-10" db="EMBL/GenBank/DDBJ databases">
        <authorList>
            <person name="Varghese N."/>
            <person name="Submissions S."/>
        </authorList>
    </citation>
    <scope>NUCLEOTIDE SEQUENCE [LARGE SCALE GENOMIC DNA]</scope>
    <source>
        <strain evidence="3">P18</strain>
    </source>
</reference>
<keyword evidence="3" id="KW-1185">Reference proteome</keyword>
<dbReference type="Pfam" id="PF02120">
    <property type="entry name" value="Flg_hook"/>
    <property type="match status" value="1"/>
</dbReference>
<gene>
    <name evidence="2" type="ORF">SAMN04487928_11136</name>
</gene>
<evidence type="ECO:0000313" key="3">
    <source>
        <dbReference type="Proteomes" id="UP000182624"/>
    </source>
</evidence>
<dbReference type="Proteomes" id="UP000182624">
    <property type="component" value="Unassembled WGS sequence"/>
</dbReference>
<sequence>MSGISSVSQSNQPIVLNGSSLQVPQGQGEALNLKNGSVIQGMVMSVNDTTDGKMVSINVSGYEISAKLQDGMDLKEGQSLQFAVKGLSSKAVTIMPLYENTTAIQSTIKALTAAGLETTPENVQMVKDMMEAGLPIDKASLQEMSKNLNLFSDTSVSTLVEMKSLNIPINDNNINGFESYKSYEHQVVNEMEDIMNALPDTFNMLMSDGKETKAMNLYGSVLKLFGKENPTAIQTQESPMALQTQENPSSLQGPKNPTVLQTNENPVALQEQENAETLQGMVKEATSNNSAIVMGDVVFENEASLKMTDSGKEIIDNSVPSEQNLSVEIDVSKQNNLIEKETASIKGNIFSNEFIDNLKNLGISDESISKLLTSDSKELLNELAKSFEEADLTNRVESAAWKKLFVSEEYNRIIKENISEQWLLKPSEVEDKENIQNLYQRLNNQVKHLAETVNNSGLSDTKLGQSLNNLSNNLDFMNQLNHIFQYVQLPLQMAGQNVHGDLYVYRNKNKRMSEDGSVSAVLHLDMDNLGPIDVYVKMLEKKVTTNFYVSDDSILDLINDNIHILNERLEKRGYSMNVILKLQDDMDGEDAAVDEMFEVTKTPILSTTSFDARA</sequence>
<dbReference type="RefSeq" id="WP_074887240.1">
    <property type="nucleotide sequence ID" value="NZ_FOXO01000011.1"/>
</dbReference>
<organism evidence="2 3">
    <name type="scientific">Butyrivibrio proteoclasticus</name>
    <dbReference type="NCBI Taxonomy" id="43305"/>
    <lineage>
        <taxon>Bacteria</taxon>
        <taxon>Bacillati</taxon>
        <taxon>Bacillota</taxon>
        <taxon>Clostridia</taxon>
        <taxon>Lachnospirales</taxon>
        <taxon>Lachnospiraceae</taxon>
        <taxon>Butyrivibrio</taxon>
    </lineage>
</organism>
<feature type="domain" description="Flagellar hook-length control protein-like C-terminal" evidence="1">
    <location>
        <begin position="508"/>
        <end position="577"/>
    </location>
</feature>
<protein>
    <submittedName>
        <fullName evidence="2">Hook-length control protein FliK</fullName>
    </submittedName>
</protein>
<dbReference type="Gene3D" id="3.30.750.140">
    <property type="match status" value="1"/>
</dbReference>
<dbReference type="InterPro" id="IPR038610">
    <property type="entry name" value="FliK-like_C_sf"/>
</dbReference>
<dbReference type="AlphaFoldDB" id="A0A1I5U3H3"/>
<name>A0A1I5U3H3_9FIRM</name>
<evidence type="ECO:0000259" key="1">
    <source>
        <dbReference type="Pfam" id="PF02120"/>
    </source>
</evidence>
<accession>A0A1I5U3H3</accession>
<evidence type="ECO:0000313" key="2">
    <source>
        <dbReference type="EMBL" id="SFP89741.1"/>
    </source>
</evidence>
<dbReference type="OrthoDB" id="1938931at2"/>
<proteinExistence type="predicted"/>
<dbReference type="InterPro" id="IPR021136">
    <property type="entry name" value="Flagellar_hook_control-like_C"/>
</dbReference>